<dbReference type="GO" id="GO:0016857">
    <property type="term" value="F:racemase and epimerase activity, acting on carbohydrates and derivatives"/>
    <property type="evidence" value="ECO:0007669"/>
    <property type="project" value="InterPro"/>
</dbReference>
<dbReference type="Pfam" id="PF05336">
    <property type="entry name" value="rhaM"/>
    <property type="match status" value="1"/>
</dbReference>
<dbReference type="InterPro" id="IPR052996">
    <property type="entry name" value="Carb_Metab_Mutarotase"/>
</dbReference>
<protein>
    <submittedName>
        <fullName evidence="2">L-rhamnose mutarotase</fullName>
    </submittedName>
</protein>
<dbReference type="InterPro" id="IPR011008">
    <property type="entry name" value="Dimeric_a/b-barrel"/>
</dbReference>
<dbReference type="RefSeq" id="WP_084289301.1">
    <property type="nucleotide sequence ID" value="NZ_FWYB01000004.1"/>
</dbReference>
<reference evidence="2 3" key="1">
    <citation type="submission" date="2017-04" db="EMBL/GenBank/DDBJ databases">
        <authorList>
            <person name="Afonso C.L."/>
            <person name="Miller P.J."/>
            <person name="Scott M.A."/>
            <person name="Spackman E."/>
            <person name="Goraichik I."/>
            <person name="Dimitrov K.M."/>
            <person name="Suarez D.L."/>
            <person name="Swayne D.E."/>
        </authorList>
    </citation>
    <scope>NUCLEOTIDE SEQUENCE [LARGE SCALE GENOMIC DNA]</scope>
    <source>
        <strain evidence="2 3">DSM 19625</strain>
    </source>
</reference>
<dbReference type="STRING" id="475255.SAMN04488101_104194"/>
<feature type="signal peptide" evidence="1">
    <location>
        <begin position="1"/>
        <end position="21"/>
    </location>
</feature>
<dbReference type="PANTHER" id="PTHR43239">
    <property type="entry name" value="UPF0734 PROTEIN DDB_G0273871/DDB_G0273177"/>
    <property type="match status" value="1"/>
</dbReference>
<gene>
    <name evidence="2" type="ORF">SAMN04488101_104194</name>
</gene>
<keyword evidence="3" id="KW-1185">Reference proteome</keyword>
<accession>A0A1W2CQU1</accession>
<keyword evidence="1" id="KW-0732">Signal</keyword>
<evidence type="ECO:0000313" key="2">
    <source>
        <dbReference type="EMBL" id="SMC87324.1"/>
    </source>
</evidence>
<organism evidence="2 3">
    <name type="scientific">Pedobacter nyackensis</name>
    <dbReference type="NCBI Taxonomy" id="475255"/>
    <lineage>
        <taxon>Bacteria</taxon>
        <taxon>Pseudomonadati</taxon>
        <taxon>Bacteroidota</taxon>
        <taxon>Sphingobacteriia</taxon>
        <taxon>Sphingobacteriales</taxon>
        <taxon>Sphingobacteriaceae</taxon>
        <taxon>Pedobacter</taxon>
    </lineage>
</organism>
<evidence type="ECO:0000256" key="1">
    <source>
        <dbReference type="SAM" id="SignalP"/>
    </source>
</evidence>
<dbReference type="OrthoDB" id="1430580at2"/>
<evidence type="ECO:0000313" key="3">
    <source>
        <dbReference type="Proteomes" id="UP000192678"/>
    </source>
</evidence>
<dbReference type="SUPFAM" id="SSF54909">
    <property type="entry name" value="Dimeric alpha+beta barrel"/>
    <property type="match status" value="1"/>
</dbReference>
<sequence length="140" mass="16159">MIKILKLFLLCVCFASCGTSEQPLVVNKYNEHVFVVNIAPGEQKLQEYLNYHKKVWPEVEAGFKKAGYKQISLYRFDHLVVMRILVDKGADLDQLGKLSESYSPKCKEWNKLMGAYQVGVNGTAPDQKWVETELFYEYLN</sequence>
<dbReference type="AlphaFoldDB" id="A0A1W2CQU1"/>
<dbReference type="PANTHER" id="PTHR43239:SF1">
    <property type="entry name" value="UPF0734 PROTEIN DDB_G0273871_DDB_G0273177"/>
    <property type="match status" value="1"/>
</dbReference>
<dbReference type="Gene3D" id="3.30.70.100">
    <property type="match status" value="1"/>
</dbReference>
<dbReference type="InterPro" id="IPR008000">
    <property type="entry name" value="Rham/fucose_mutarotase"/>
</dbReference>
<dbReference type="EMBL" id="FWYB01000004">
    <property type="protein sequence ID" value="SMC87324.1"/>
    <property type="molecule type" value="Genomic_DNA"/>
</dbReference>
<proteinExistence type="predicted"/>
<dbReference type="Proteomes" id="UP000192678">
    <property type="component" value="Unassembled WGS sequence"/>
</dbReference>
<name>A0A1W2CQU1_9SPHI</name>
<feature type="chain" id="PRO_5012913058" evidence="1">
    <location>
        <begin position="22"/>
        <end position="140"/>
    </location>
</feature>